<feature type="domain" description="ARB-07466-like C-terminal" evidence="3">
    <location>
        <begin position="6"/>
        <end position="106"/>
    </location>
</feature>
<evidence type="ECO:0000313" key="5">
    <source>
        <dbReference type="Proteomes" id="UP000449906"/>
    </source>
</evidence>
<gene>
    <name evidence="4" type="ORF">F9L07_19880</name>
</gene>
<name>A0A7J5DVK7_NOCSI</name>
<keyword evidence="2" id="KW-0472">Membrane</keyword>
<keyword evidence="2" id="KW-1133">Transmembrane helix</keyword>
<feature type="transmembrane region" description="Helical" evidence="2">
    <location>
        <begin position="185"/>
        <end position="207"/>
    </location>
</feature>
<dbReference type="RefSeq" id="WP_151581506.1">
    <property type="nucleotide sequence ID" value="NZ_WBVM01000002.1"/>
</dbReference>
<dbReference type="Pfam" id="PF26571">
    <property type="entry name" value="VldE"/>
    <property type="match status" value="1"/>
</dbReference>
<evidence type="ECO:0000259" key="3">
    <source>
        <dbReference type="Pfam" id="PF26571"/>
    </source>
</evidence>
<evidence type="ECO:0000256" key="1">
    <source>
        <dbReference type="SAM" id="MobiDB-lite"/>
    </source>
</evidence>
<dbReference type="InterPro" id="IPR058593">
    <property type="entry name" value="ARB_07466-like_C"/>
</dbReference>
<keyword evidence="2" id="KW-0812">Transmembrane</keyword>
<organism evidence="4 5">
    <name type="scientific">Nocardioides simplex</name>
    <name type="common">Arthrobacter simplex</name>
    <dbReference type="NCBI Taxonomy" id="2045"/>
    <lineage>
        <taxon>Bacteria</taxon>
        <taxon>Bacillati</taxon>
        <taxon>Actinomycetota</taxon>
        <taxon>Actinomycetes</taxon>
        <taxon>Propionibacteriales</taxon>
        <taxon>Nocardioidaceae</taxon>
        <taxon>Pimelobacter</taxon>
    </lineage>
</organism>
<comment type="caution">
    <text evidence="4">The sequence shown here is derived from an EMBL/GenBank/DDBJ whole genome shotgun (WGS) entry which is preliminary data.</text>
</comment>
<evidence type="ECO:0000256" key="2">
    <source>
        <dbReference type="SAM" id="Phobius"/>
    </source>
</evidence>
<reference evidence="4 5" key="1">
    <citation type="submission" date="2019-09" db="EMBL/GenBank/DDBJ databases">
        <title>Pimelobacter sp. isolated from Paulinella.</title>
        <authorList>
            <person name="Jeong S.E."/>
        </authorList>
    </citation>
    <scope>NUCLEOTIDE SEQUENCE [LARGE SCALE GENOMIC DNA]</scope>
    <source>
        <strain evidence="4 5">Pch-N</strain>
    </source>
</reference>
<dbReference type="AlphaFoldDB" id="A0A7J5DVK7"/>
<dbReference type="EMBL" id="WBVM01000002">
    <property type="protein sequence ID" value="KAB2809302.1"/>
    <property type="molecule type" value="Genomic_DNA"/>
</dbReference>
<dbReference type="Proteomes" id="UP000449906">
    <property type="component" value="Unassembled WGS sequence"/>
</dbReference>
<sequence length="251" mass="25641">MSYNLGAVKPWVRAAADELGPKFGITSIGGYRAGARDANGHPAGRALDLMVSDVQRGTRLAEYARANARRLGVEYVIWRQRIWSVARDIEGWRRMEDRGSPTQNHMDHVHVNFNATAPSGGRRVDNPPSSSTWSAKWTPDRPGSGPRGAGGPRSASTGPGSTGAANVGLIGIPGLDELAAGVRGLAITGAALLGGAALIALGAAATVQHQTRKSGPSTDDAAKVAAVVPQGRAVTAAATAAGATKQGGKGA</sequence>
<proteinExistence type="predicted"/>
<evidence type="ECO:0000313" key="4">
    <source>
        <dbReference type="EMBL" id="KAB2809302.1"/>
    </source>
</evidence>
<protein>
    <recommendedName>
        <fullName evidence="3">ARB-07466-like C-terminal domain-containing protein</fullName>
    </recommendedName>
</protein>
<feature type="region of interest" description="Disordered" evidence="1">
    <location>
        <begin position="113"/>
        <end position="161"/>
    </location>
</feature>
<accession>A0A7J5DVK7</accession>